<accession>A0A8T8KEI1</accession>
<dbReference type="GeneID" id="64821431"/>
<dbReference type="OrthoDB" id="217667at2157"/>
<organism evidence="2 3">
    <name type="scientific">Haloarcula marismortui ATCC 33800</name>
    <dbReference type="NCBI Taxonomy" id="662476"/>
    <lineage>
        <taxon>Archaea</taxon>
        <taxon>Methanobacteriati</taxon>
        <taxon>Methanobacteriota</taxon>
        <taxon>Stenosarchaea group</taxon>
        <taxon>Halobacteria</taxon>
        <taxon>Halobacteriales</taxon>
        <taxon>Haloarculaceae</taxon>
        <taxon>Haloarcula</taxon>
    </lineage>
</organism>
<name>A0A8T8KEI1_9EURY</name>
<dbReference type="Proteomes" id="UP000682967">
    <property type="component" value="Chromosome"/>
</dbReference>
<feature type="region of interest" description="Disordered" evidence="1">
    <location>
        <begin position="25"/>
        <end position="49"/>
    </location>
</feature>
<dbReference type="EMBL" id="CP073366">
    <property type="protein sequence ID" value="QUJ72307.1"/>
    <property type="molecule type" value="Genomic_DNA"/>
</dbReference>
<evidence type="ECO:0000313" key="2">
    <source>
        <dbReference type="EMBL" id="QUJ72307.1"/>
    </source>
</evidence>
<proteinExistence type="predicted"/>
<dbReference type="KEGG" id="hsin:KDQ40_00705"/>
<feature type="compositionally biased region" description="Polar residues" evidence="1">
    <location>
        <begin position="29"/>
        <end position="38"/>
    </location>
</feature>
<gene>
    <name evidence="2" type="ORF">KDQ40_00705</name>
</gene>
<reference evidence="2" key="1">
    <citation type="submission" date="2021-04" db="EMBL/GenBank/DDBJ databases">
        <title>Complete Genome sequence and Methylome Analysis of the Haloarchaeon Haloarcula sinaiiensis.</title>
        <authorList>
            <person name="Fomenkov A."/>
            <person name="DasSarma P."/>
            <person name="DasSarma S."/>
            <person name="Roberts R.J."/>
        </authorList>
    </citation>
    <scope>NUCLEOTIDE SEQUENCE</scope>
    <source>
        <strain evidence="2">ATCC 33800</strain>
    </source>
</reference>
<evidence type="ECO:0000256" key="1">
    <source>
        <dbReference type="SAM" id="MobiDB-lite"/>
    </source>
</evidence>
<dbReference type="RefSeq" id="WP_160164313.1">
    <property type="nucleotide sequence ID" value="NZ_AOLR01000005.1"/>
</dbReference>
<sequence length="49" mass="5458">MNERPQRSRARLWAWAYAVVFKAGKRSTGELTTDTPTANDGDGTDSSER</sequence>
<protein>
    <submittedName>
        <fullName evidence="2">Uncharacterized protein</fullName>
    </submittedName>
</protein>
<dbReference type="AlphaFoldDB" id="A0A8T8KEI1"/>
<evidence type="ECO:0000313" key="3">
    <source>
        <dbReference type="Proteomes" id="UP000682967"/>
    </source>
</evidence>